<accession>A0ACB9M5Z2</accession>
<gene>
    <name evidence="1" type="ORF">L6164_025973</name>
</gene>
<protein>
    <submittedName>
        <fullName evidence="1">Uncharacterized protein</fullName>
    </submittedName>
</protein>
<dbReference type="Proteomes" id="UP000828941">
    <property type="component" value="Chromosome 10"/>
</dbReference>
<name>A0ACB9M5Z2_BAUVA</name>
<evidence type="ECO:0000313" key="1">
    <source>
        <dbReference type="EMBL" id="KAI4318170.1"/>
    </source>
</evidence>
<sequence>MGYRSYLISFLGFYFSLCHSLSNGFTLPLKAVNLGNWLVVEGWMEPSLFDGIINKDLLDGTQVQFKSTKFQRYLTAENGGGDTVVASHNSAHRWETFKLWRVSNSSFNFRVHNKQFLGLANQGGGNNQLVAASNQLPGQSETFEMIRNQGDPTKVRIRASNSLFLQVKSESMVSADYEYEGSSWEDSDPSVFHMTIVPGKALQGEYQITNGYGPDRAPQVMQDHWNTYITEDDFKFMSENGITAVRIPVGWWIADDPTPPKPFVGGSLAALDNAFTWAEKLGMGVIVDLHALPGSQNGQPHSGTRDGHIEWGDSFVPDTVKVIDFLANRYSNSSSLAAIEVMNEPKGVDLDTLKKYYQEAYDAVRKHTESAYVIFSNPLDEDSKVLLSFARSLDRVVLDVHYYNLYTDSFKNMNAQQNIDYIRKKRASDLQGVTTMNGPLSFVGEWTAEWNLKNALKEERQRFAQAQIEVYTGATFGWAYWAYKCSSDYWSLKVMIENGYIKL</sequence>
<dbReference type="EMBL" id="CM039435">
    <property type="protein sequence ID" value="KAI4318170.1"/>
    <property type="molecule type" value="Genomic_DNA"/>
</dbReference>
<comment type="caution">
    <text evidence="1">The sequence shown here is derived from an EMBL/GenBank/DDBJ whole genome shotgun (WGS) entry which is preliminary data.</text>
</comment>
<organism evidence="1 2">
    <name type="scientific">Bauhinia variegata</name>
    <name type="common">Purple orchid tree</name>
    <name type="synonym">Phanera variegata</name>
    <dbReference type="NCBI Taxonomy" id="167791"/>
    <lineage>
        <taxon>Eukaryota</taxon>
        <taxon>Viridiplantae</taxon>
        <taxon>Streptophyta</taxon>
        <taxon>Embryophyta</taxon>
        <taxon>Tracheophyta</taxon>
        <taxon>Spermatophyta</taxon>
        <taxon>Magnoliopsida</taxon>
        <taxon>eudicotyledons</taxon>
        <taxon>Gunneridae</taxon>
        <taxon>Pentapetalae</taxon>
        <taxon>rosids</taxon>
        <taxon>fabids</taxon>
        <taxon>Fabales</taxon>
        <taxon>Fabaceae</taxon>
        <taxon>Cercidoideae</taxon>
        <taxon>Cercideae</taxon>
        <taxon>Bauhiniinae</taxon>
        <taxon>Bauhinia</taxon>
    </lineage>
</organism>
<proteinExistence type="predicted"/>
<evidence type="ECO:0000313" key="2">
    <source>
        <dbReference type="Proteomes" id="UP000828941"/>
    </source>
</evidence>
<reference evidence="1 2" key="1">
    <citation type="journal article" date="2022" name="DNA Res.">
        <title>Chromosomal-level genome assembly of the orchid tree Bauhinia variegata (Leguminosae; Cercidoideae) supports the allotetraploid origin hypothesis of Bauhinia.</title>
        <authorList>
            <person name="Zhong Y."/>
            <person name="Chen Y."/>
            <person name="Zheng D."/>
            <person name="Pang J."/>
            <person name="Liu Y."/>
            <person name="Luo S."/>
            <person name="Meng S."/>
            <person name="Qian L."/>
            <person name="Wei D."/>
            <person name="Dai S."/>
            <person name="Zhou R."/>
        </authorList>
    </citation>
    <scope>NUCLEOTIDE SEQUENCE [LARGE SCALE GENOMIC DNA]</scope>
    <source>
        <strain evidence="1">BV-YZ2020</strain>
    </source>
</reference>
<keyword evidence="2" id="KW-1185">Reference proteome</keyword>